<comment type="caution">
    <text evidence="1">The sequence shown here is derived from an EMBL/GenBank/DDBJ whole genome shotgun (WGS) entry which is preliminary data.</text>
</comment>
<keyword evidence="2" id="KW-1185">Reference proteome</keyword>
<dbReference type="AlphaFoldDB" id="A0AAE1AL69"/>
<dbReference type="EMBL" id="JAWDGP010001641">
    <property type="protein sequence ID" value="KAK3789678.1"/>
    <property type="molecule type" value="Genomic_DNA"/>
</dbReference>
<evidence type="ECO:0000313" key="2">
    <source>
        <dbReference type="Proteomes" id="UP001283361"/>
    </source>
</evidence>
<reference evidence="1" key="1">
    <citation type="journal article" date="2023" name="G3 (Bethesda)">
        <title>A reference genome for the long-term kleptoplast-retaining sea slug Elysia crispata morphotype clarki.</title>
        <authorList>
            <person name="Eastman K.E."/>
            <person name="Pendleton A.L."/>
            <person name="Shaikh M.A."/>
            <person name="Suttiyut T."/>
            <person name="Ogas R."/>
            <person name="Tomko P."/>
            <person name="Gavelis G."/>
            <person name="Widhalm J.R."/>
            <person name="Wisecaver J.H."/>
        </authorList>
    </citation>
    <scope>NUCLEOTIDE SEQUENCE</scope>
    <source>
        <strain evidence="1">ECLA1</strain>
    </source>
</reference>
<evidence type="ECO:0000313" key="1">
    <source>
        <dbReference type="EMBL" id="KAK3789678.1"/>
    </source>
</evidence>
<organism evidence="1 2">
    <name type="scientific">Elysia crispata</name>
    <name type="common">lettuce slug</name>
    <dbReference type="NCBI Taxonomy" id="231223"/>
    <lineage>
        <taxon>Eukaryota</taxon>
        <taxon>Metazoa</taxon>
        <taxon>Spiralia</taxon>
        <taxon>Lophotrochozoa</taxon>
        <taxon>Mollusca</taxon>
        <taxon>Gastropoda</taxon>
        <taxon>Heterobranchia</taxon>
        <taxon>Euthyneura</taxon>
        <taxon>Panpulmonata</taxon>
        <taxon>Sacoglossa</taxon>
        <taxon>Placobranchoidea</taxon>
        <taxon>Plakobranchidae</taxon>
        <taxon>Elysia</taxon>
    </lineage>
</organism>
<evidence type="ECO:0008006" key="3">
    <source>
        <dbReference type="Google" id="ProtNLM"/>
    </source>
</evidence>
<dbReference type="Proteomes" id="UP001283361">
    <property type="component" value="Unassembled WGS sequence"/>
</dbReference>
<gene>
    <name evidence="1" type="ORF">RRG08_017367</name>
</gene>
<accession>A0AAE1AL69</accession>
<sequence>MKRVVCVSCTISSLSSPCVMLTLGSFTANSSGSSHDAIIPRESAFHEGMEAGQIEGLVLGDSAYPLRTGLCLSQPQTSGI</sequence>
<proteinExistence type="predicted"/>
<name>A0AAE1AL69_9GAST</name>
<protein>
    <recommendedName>
        <fullName evidence="3">DDE Tnp4 domain-containing protein</fullName>
    </recommendedName>
</protein>